<comment type="caution">
    <text evidence="5">The sequence shown here is derived from an EMBL/GenBank/DDBJ whole genome shotgun (WGS) entry which is preliminary data.</text>
</comment>
<dbReference type="PIRSF" id="PIRSF000126">
    <property type="entry name" value="11-beta-HSD1"/>
    <property type="match status" value="1"/>
</dbReference>
<feature type="domain" description="Ketoreductase" evidence="4">
    <location>
        <begin position="4"/>
        <end position="186"/>
    </location>
</feature>
<evidence type="ECO:0000256" key="1">
    <source>
        <dbReference type="ARBA" id="ARBA00006484"/>
    </source>
</evidence>
<keyword evidence="6" id="KW-1185">Reference proteome</keyword>
<dbReference type="GO" id="GO:0016491">
    <property type="term" value="F:oxidoreductase activity"/>
    <property type="evidence" value="ECO:0007669"/>
    <property type="project" value="UniProtKB-KW"/>
</dbReference>
<dbReference type="InterPro" id="IPR057326">
    <property type="entry name" value="KR_dom"/>
</dbReference>
<comment type="similarity">
    <text evidence="1 3">Belongs to the short-chain dehydrogenases/reductases (SDR) family.</text>
</comment>
<sequence length="268" mass="29510">MKNKVVIITGASSGIGKALAFEFGSKGAHVVITGRNENKLMEALAELQALQIQSTAIVCDSSSEEQTREMIVQVVKELGQIDILINNAGISMRSMFEQVDLKVLKQLMDINFWGTVYATHAALPYIKKSKGGIIGISSIAGYRGLPVRTGYSASKFAMNGFLEALRTELLETGVHVLTACPGFTASNIRNASLNSEGKITGDSMRDEEKMMSAEEVAEKIYQAYQQKKKTLVLTFQGKLTVFLNKWMNGLMDRLVYNTLKKEKDSPLR</sequence>
<organism evidence="5 6">
    <name type="scientific">Aquirufa rosea</name>
    <dbReference type="NCBI Taxonomy" id="2509241"/>
    <lineage>
        <taxon>Bacteria</taxon>
        <taxon>Pseudomonadati</taxon>
        <taxon>Bacteroidota</taxon>
        <taxon>Cytophagia</taxon>
        <taxon>Cytophagales</taxon>
        <taxon>Flectobacillaceae</taxon>
        <taxon>Aquirufa</taxon>
    </lineage>
</organism>
<keyword evidence="2" id="KW-0560">Oxidoreductase</keyword>
<dbReference type="InterPro" id="IPR020904">
    <property type="entry name" value="Sc_DH/Rdtase_CS"/>
</dbReference>
<dbReference type="PRINTS" id="PR00080">
    <property type="entry name" value="SDRFAMILY"/>
</dbReference>
<dbReference type="Proteomes" id="UP000289455">
    <property type="component" value="Unassembled WGS sequence"/>
</dbReference>
<dbReference type="InterPro" id="IPR036291">
    <property type="entry name" value="NAD(P)-bd_dom_sf"/>
</dbReference>
<proteinExistence type="inferred from homology"/>
<evidence type="ECO:0000313" key="6">
    <source>
        <dbReference type="Proteomes" id="UP000289455"/>
    </source>
</evidence>
<dbReference type="InterPro" id="IPR002347">
    <property type="entry name" value="SDR_fam"/>
</dbReference>
<evidence type="ECO:0000313" key="5">
    <source>
        <dbReference type="EMBL" id="RXK52368.1"/>
    </source>
</evidence>
<dbReference type="PANTHER" id="PTHR44196">
    <property type="entry name" value="DEHYDROGENASE/REDUCTASE SDR FAMILY MEMBER 7B"/>
    <property type="match status" value="1"/>
</dbReference>
<dbReference type="EMBL" id="SDHY01000001">
    <property type="protein sequence ID" value="RXK52368.1"/>
    <property type="molecule type" value="Genomic_DNA"/>
</dbReference>
<dbReference type="NCBIfam" id="NF004825">
    <property type="entry name" value="PRK06181.1"/>
    <property type="match status" value="1"/>
</dbReference>
<reference evidence="5 6" key="1">
    <citation type="submission" date="2019-01" db="EMBL/GenBank/DDBJ databases">
        <title>Cytophagaceae bacterium strain CAR-16.</title>
        <authorList>
            <person name="Chen W.-M."/>
        </authorList>
    </citation>
    <scope>NUCLEOTIDE SEQUENCE [LARGE SCALE GENOMIC DNA]</scope>
    <source>
        <strain evidence="5 6">CAR-16</strain>
    </source>
</reference>
<dbReference type="SMART" id="SM00822">
    <property type="entry name" value="PKS_KR"/>
    <property type="match status" value="1"/>
</dbReference>
<gene>
    <name evidence="5" type="ORF">ESB04_01585</name>
</gene>
<protein>
    <submittedName>
        <fullName evidence="5">SDR family oxidoreductase</fullName>
    </submittedName>
</protein>
<dbReference type="Pfam" id="PF00106">
    <property type="entry name" value="adh_short"/>
    <property type="match status" value="1"/>
</dbReference>
<dbReference type="Gene3D" id="3.40.50.720">
    <property type="entry name" value="NAD(P)-binding Rossmann-like Domain"/>
    <property type="match status" value="1"/>
</dbReference>
<evidence type="ECO:0000256" key="2">
    <source>
        <dbReference type="ARBA" id="ARBA00023002"/>
    </source>
</evidence>
<dbReference type="SUPFAM" id="SSF51735">
    <property type="entry name" value="NAD(P)-binding Rossmann-fold domains"/>
    <property type="match status" value="1"/>
</dbReference>
<dbReference type="GO" id="GO:0016020">
    <property type="term" value="C:membrane"/>
    <property type="evidence" value="ECO:0007669"/>
    <property type="project" value="TreeGrafter"/>
</dbReference>
<evidence type="ECO:0000259" key="4">
    <source>
        <dbReference type="SMART" id="SM00822"/>
    </source>
</evidence>
<evidence type="ECO:0000256" key="3">
    <source>
        <dbReference type="RuleBase" id="RU000363"/>
    </source>
</evidence>
<accession>A0A4Q1C2G6</accession>
<dbReference type="PRINTS" id="PR00081">
    <property type="entry name" value="GDHRDH"/>
</dbReference>
<dbReference type="OrthoDB" id="822355at2"/>
<dbReference type="RefSeq" id="WP_129025563.1">
    <property type="nucleotide sequence ID" value="NZ_SDHY01000001.1"/>
</dbReference>
<name>A0A4Q1C2G6_9BACT</name>
<dbReference type="PANTHER" id="PTHR44196:SF1">
    <property type="entry name" value="DEHYDROGENASE_REDUCTASE SDR FAMILY MEMBER 7B"/>
    <property type="match status" value="1"/>
</dbReference>
<dbReference type="PROSITE" id="PS00061">
    <property type="entry name" value="ADH_SHORT"/>
    <property type="match status" value="1"/>
</dbReference>
<dbReference type="AlphaFoldDB" id="A0A4Q1C2G6"/>